<dbReference type="InterPro" id="IPR012347">
    <property type="entry name" value="Ferritin-like"/>
</dbReference>
<dbReference type="PANTHER" id="PTHR36933:SF1">
    <property type="entry name" value="SLL0788 PROTEIN"/>
    <property type="match status" value="1"/>
</dbReference>
<dbReference type="AlphaFoldDB" id="A0A399F386"/>
<organism evidence="2 3">
    <name type="scientific">Calidithermus terrae</name>
    <dbReference type="NCBI Taxonomy" id="1408545"/>
    <lineage>
        <taxon>Bacteria</taxon>
        <taxon>Thermotogati</taxon>
        <taxon>Deinococcota</taxon>
        <taxon>Deinococci</taxon>
        <taxon>Thermales</taxon>
        <taxon>Thermaceae</taxon>
        <taxon>Calidithermus</taxon>
    </lineage>
</organism>
<feature type="domain" description="DUF305" evidence="1">
    <location>
        <begin position="44"/>
        <end position="185"/>
    </location>
</feature>
<dbReference type="Proteomes" id="UP000265715">
    <property type="component" value="Unassembled WGS sequence"/>
</dbReference>
<protein>
    <recommendedName>
        <fullName evidence="1">DUF305 domain-containing protein</fullName>
    </recommendedName>
</protein>
<name>A0A399F386_9DEIN</name>
<accession>A0A399F386</accession>
<evidence type="ECO:0000313" key="2">
    <source>
        <dbReference type="EMBL" id="RIH90563.1"/>
    </source>
</evidence>
<dbReference type="EMBL" id="QXDL01000007">
    <property type="protein sequence ID" value="RIH90563.1"/>
    <property type="molecule type" value="Genomic_DNA"/>
</dbReference>
<proteinExistence type="predicted"/>
<dbReference type="InterPro" id="IPR005183">
    <property type="entry name" value="DUF305_CopM-like"/>
</dbReference>
<dbReference type="Pfam" id="PF03713">
    <property type="entry name" value="DUF305"/>
    <property type="match status" value="1"/>
</dbReference>
<gene>
    <name evidence="2" type="ORF">Mterra_00358</name>
</gene>
<sequence>MIRRIVALTLALGLALAQTDHSQHGGMPMKSMGALERLSGKDFDIAYMSMMIDHHKGAVEMAQAILKVSKDARVRKAAQDIVAVQNKEIGQLTAWLKGWYGVAPSRMYMDMMRGDMKAMMDAAMAGMKGKSPDRAFLEGMIPHHQDAIDMSELALKKANKPELKKFAREVIAVQSREIGQYREWLKTLAAAPSPYVAQLESPVRGLSAQEVEDLLAGRGAGYARTAELNGHPGPAHVLEFKEQLGLSPQQVAEIGRIRERMAQGAKALGARIVAEEKALSEAFAGGKITPEALQERLLALGALYAELRMVHLKAHLEVTLLLSRQQILRYNQLRGYGAS</sequence>
<evidence type="ECO:0000313" key="3">
    <source>
        <dbReference type="Proteomes" id="UP000265715"/>
    </source>
</evidence>
<dbReference type="PANTHER" id="PTHR36933">
    <property type="entry name" value="SLL0788 PROTEIN"/>
    <property type="match status" value="1"/>
</dbReference>
<evidence type="ECO:0000259" key="1">
    <source>
        <dbReference type="Pfam" id="PF03713"/>
    </source>
</evidence>
<comment type="caution">
    <text evidence="2">The sequence shown here is derived from an EMBL/GenBank/DDBJ whole genome shotgun (WGS) entry which is preliminary data.</text>
</comment>
<dbReference type="Gene3D" id="1.20.1260.10">
    <property type="match status" value="1"/>
</dbReference>
<keyword evidence="3" id="KW-1185">Reference proteome</keyword>
<dbReference type="Gene3D" id="1.20.120.1490">
    <property type="match status" value="1"/>
</dbReference>
<reference evidence="2 3" key="1">
    <citation type="submission" date="2018-08" db="EMBL/GenBank/DDBJ databases">
        <title>Meiothermus terrae DSM 26712 genome sequencing project.</title>
        <authorList>
            <person name="Da Costa M.S."/>
            <person name="Albuquerque L."/>
            <person name="Raposo P."/>
            <person name="Froufe H.J.C."/>
            <person name="Barroso C.S."/>
            <person name="Egas C."/>
        </authorList>
    </citation>
    <scope>NUCLEOTIDE SEQUENCE [LARGE SCALE GENOMIC DNA]</scope>
    <source>
        <strain evidence="2 3">DSM 26712</strain>
    </source>
</reference>